<keyword evidence="11" id="KW-0575">Peroxidase</keyword>
<keyword evidence="12" id="KW-1185">Reference proteome</keyword>
<dbReference type="GO" id="GO:0030313">
    <property type="term" value="C:cell envelope"/>
    <property type="evidence" value="ECO:0007669"/>
    <property type="project" value="UniProtKB-SubCell"/>
</dbReference>
<dbReference type="PATRIC" id="fig|121290.4.peg.3589"/>
<dbReference type="GO" id="GO:0009055">
    <property type="term" value="F:electron transfer activity"/>
    <property type="evidence" value="ECO:0007669"/>
    <property type="project" value="InterPro"/>
</dbReference>
<dbReference type="GO" id="GO:0020037">
    <property type="term" value="F:heme binding"/>
    <property type="evidence" value="ECO:0007669"/>
    <property type="project" value="InterPro"/>
</dbReference>
<dbReference type="PROSITE" id="PS51007">
    <property type="entry name" value="CYTC"/>
    <property type="match status" value="2"/>
</dbReference>
<feature type="transmembrane region" description="Helical" evidence="9">
    <location>
        <begin position="21"/>
        <end position="42"/>
    </location>
</feature>
<keyword evidence="9" id="KW-1133">Transmembrane helix</keyword>
<dbReference type="Pfam" id="PF03150">
    <property type="entry name" value="CCP_MauG"/>
    <property type="match status" value="1"/>
</dbReference>
<keyword evidence="9" id="KW-0472">Membrane</keyword>
<dbReference type="EC" id="1.11.1.5" evidence="11"/>
<evidence type="ECO:0000313" key="12">
    <source>
        <dbReference type="Proteomes" id="UP000059074"/>
    </source>
</evidence>
<dbReference type="GO" id="GO:0004130">
    <property type="term" value="F:cytochrome-c peroxidase activity"/>
    <property type="evidence" value="ECO:0007669"/>
    <property type="project" value="UniProtKB-EC"/>
</dbReference>
<dbReference type="InterPro" id="IPR004852">
    <property type="entry name" value="Di-haem_cyt_c_peroxidsae"/>
</dbReference>
<keyword evidence="6 7" id="KW-0408">Iron</keyword>
<dbReference type="EMBL" id="LMTR01000081">
    <property type="protein sequence ID" value="KWT65394.1"/>
    <property type="molecule type" value="Genomic_DNA"/>
</dbReference>
<evidence type="ECO:0000256" key="1">
    <source>
        <dbReference type="ARBA" id="ARBA00004196"/>
    </source>
</evidence>
<gene>
    <name evidence="11" type="ORF">APY04_2856</name>
</gene>
<keyword evidence="9" id="KW-0812">Transmembrane</keyword>
<evidence type="ECO:0000256" key="2">
    <source>
        <dbReference type="ARBA" id="ARBA00022617"/>
    </source>
</evidence>
<feature type="domain" description="Cytochrome c" evidence="10">
    <location>
        <begin position="57"/>
        <end position="179"/>
    </location>
</feature>
<keyword evidence="3 7" id="KW-0479">Metal-binding</keyword>
<evidence type="ECO:0000256" key="4">
    <source>
        <dbReference type="ARBA" id="ARBA00022729"/>
    </source>
</evidence>
<dbReference type="InterPro" id="IPR009056">
    <property type="entry name" value="Cyt_c-like_dom"/>
</dbReference>
<dbReference type="Gene3D" id="1.10.760.10">
    <property type="entry name" value="Cytochrome c-like domain"/>
    <property type="match status" value="2"/>
</dbReference>
<reference evidence="11 12" key="1">
    <citation type="submission" date="2015-10" db="EMBL/GenBank/DDBJ databases">
        <title>Transcriptomic analysis of a linuron degrading triple-species bacterial consortium.</title>
        <authorList>
            <person name="Albers P."/>
        </authorList>
    </citation>
    <scope>NUCLEOTIDE SEQUENCE [LARGE SCALE GENOMIC DNA]</scope>
    <source>
        <strain evidence="11 12">WDL6</strain>
    </source>
</reference>
<evidence type="ECO:0000256" key="9">
    <source>
        <dbReference type="SAM" id="Phobius"/>
    </source>
</evidence>
<dbReference type="InterPro" id="IPR051395">
    <property type="entry name" value="Cytochrome_c_Peroxidase/MauG"/>
</dbReference>
<dbReference type="STRING" id="121290.APY04_2856"/>
<protein>
    <submittedName>
        <fullName evidence="11">Cytochrome c551 peroxidase</fullName>
        <ecNumber evidence="11">1.11.1.5</ecNumber>
    </submittedName>
</protein>
<accession>A0A109BB51</accession>
<evidence type="ECO:0000256" key="3">
    <source>
        <dbReference type="ARBA" id="ARBA00022723"/>
    </source>
</evidence>
<dbReference type="GO" id="GO:0046872">
    <property type="term" value="F:metal ion binding"/>
    <property type="evidence" value="ECO:0007669"/>
    <property type="project" value="UniProtKB-KW"/>
</dbReference>
<proteinExistence type="predicted"/>
<dbReference type="InterPro" id="IPR036909">
    <property type="entry name" value="Cyt_c-like_dom_sf"/>
</dbReference>
<keyword evidence="2 7" id="KW-0349">Heme</keyword>
<name>A0A109BB51_HYPSL</name>
<dbReference type="SUPFAM" id="SSF46626">
    <property type="entry name" value="Cytochrome c"/>
    <property type="match status" value="2"/>
</dbReference>
<comment type="subcellular location">
    <subcellularLocation>
        <location evidence="1">Cell envelope</location>
    </subcellularLocation>
</comment>
<feature type="region of interest" description="Disordered" evidence="8">
    <location>
        <begin position="364"/>
        <end position="385"/>
    </location>
</feature>
<evidence type="ECO:0000313" key="11">
    <source>
        <dbReference type="EMBL" id="KWT65394.1"/>
    </source>
</evidence>
<dbReference type="Proteomes" id="UP000059074">
    <property type="component" value="Unassembled WGS sequence"/>
</dbReference>
<evidence type="ECO:0000256" key="7">
    <source>
        <dbReference type="PROSITE-ProRule" id="PRU00433"/>
    </source>
</evidence>
<organism evidence="11 12">
    <name type="scientific">Hyphomicrobium sulfonivorans</name>
    <dbReference type="NCBI Taxonomy" id="121290"/>
    <lineage>
        <taxon>Bacteria</taxon>
        <taxon>Pseudomonadati</taxon>
        <taxon>Pseudomonadota</taxon>
        <taxon>Alphaproteobacteria</taxon>
        <taxon>Hyphomicrobiales</taxon>
        <taxon>Hyphomicrobiaceae</taxon>
        <taxon>Hyphomicrobium</taxon>
    </lineage>
</organism>
<dbReference type="PANTHER" id="PTHR30600:SF10">
    <property type="entry name" value="BLL6722 PROTEIN"/>
    <property type="match status" value="1"/>
</dbReference>
<evidence type="ECO:0000259" key="10">
    <source>
        <dbReference type="PROSITE" id="PS51007"/>
    </source>
</evidence>
<keyword evidence="4" id="KW-0732">Signal</keyword>
<sequence length="419" mass="44960">MPLIEVSKSGGLLRGWRRMGFAPPVLGMTAVAILASLFGYLLSGSVQSQTPGPPITTVEALGSELFGDVNLSLHRSQACTSCHSPNLAFTDPRMAPEVGGAVSLGGDAKSLGERNAPTVTYAAHMPEFHINAAGEPIGGFFLDGRAKTLAEQAGGPPLNPLEMGMPDKASVVERLKENPRYVAAFNALFAPGVLNDVEQGYSAMTAAIARFESTPEFSTFDSRYDRSLRGEVKLTDQEELGRVLFFSEQFTSCSECHKGNMFGGTEKELFSNFEFHNIGVPANAALTAATGRGPDLGLAANAHLAAADGKAASVPVSAHRGKFKVPTLRNVAVTAPYMHNGVFGDLRTVVLFYDKFNNRSAARQINPETGKPWGDPETPENISTDDLERGRAMDNRRIDAMVAFLKTLTDKRFEHLIAP</sequence>
<keyword evidence="5 11" id="KW-0560">Oxidoreductase</keyword>
<evidence type="ECO:0000256" key="5">
    <source>
        <dbReference type="ARBA" id="ARBA00023002"/>
    </source>
</evidence>
<dbReference type="PANTHER" id="PTHR30600">
    <property type="entry name" value="CYTOCHROME C PEROXIDASE-RELATED"/>
    <property type="match status" value="1"/>
</dbReference>
<dbReference type="AlphaFoldDB" id="A0A109BB51"/>
<evidence type="ECO:0000256" key="8">
    <source>
        <dbReference type="SAM" id="MobiDB-lite"/>
    </source>
</evidence>
<feature type="domain" description="Cytochrome c" evidence="10">
    <location>
        <begin position="236"/>
        <end position="409"/>
    </location>
</feature>
<evidence type="ECO:0000256" key="6">
    <source>
        <dbReference type="ARBA" id="ARBA00023004"/>
    </source>
</evidence>
<comment type="caution">
    <text evidence="11">The sequence shown here is derived from an EMBL/GenBank/DDBJ whole genome shotgun (WGS) entry which is preliminary data.</text>
</comment>